<evidence type="ECO:0000256" key="3">
    <source>
        <dbReference type="ARBA" id="ARBA00023065"/>
    </source>
</evidence>
<dbReference type="InterPro" id="IPR002699">
    <property type="entry name" value="V_ATPase_D"/>
</dbReference>
<dbReference type="PANTHER" id="PTHR11671">
    <property type="entry name" value="V-TYPE ATP SYNTHASE SUBUNIT D"/>
    <property type="match status" value="1"/>
</dbReference>
<evidence type="ECO:0000256" key="1">
    <source>
        <dbReference type="ARBA" id="ARBA00005850"/>
    </source>
</evidence>
<dbReference type="Pfam" id="PF01813">
    <property type="entry name" value="ATP-synt_D"/>
    <property type="match status" value="1"/>
</dbReference>
<keyword evidence="3" id="KW-0406">Ion transport</keyword>
<evidence type="ECO:0000256" key="4">
    <source>
        <dbReference type="ARBA" id="ARBA00045737"/>
    </source>
</evidence>
<name>A0A8R2DQK6_BOMMO</name>
<evidence type="ECO:0000313" key="5">
    <source>
        <dbReference type="EnsemblMetazoa" id="XP_021208395.1"/>
    </source>
</evidence>
<keyword evidence="2" id="KW-0813">Transport</keyword>
<dbReference type="EnsemblMetazoa" id="XM_021352720.2">
    <property type="protein sequence ID" value="XP_021208395.1"/>
    <property type="gene ID" value="LOC101736595"/>
</dbReference>
<accession>A0A8R2DQK6</accession>
<protein>
    <submittedName>
        <fullName evidence="5">Uncharacterized protein</fullName>
    </submittedName>
</protein>
<gene>
    <name evidence="5" type="primary">101736595</name>
</gene>
<reference evidence="5" key="2">
    <citation type="submission" date="2022-06" db="UniProtKB">
        <authorList>
            <consortium name="EnsemblMetazoa"/>
        </authorList>
    </citation>
    <scope>IDENTIFICATION</scope>
    <source>
        <strain evidence="5">p50T (Dazao)</strain>
    </source>
</reference>
<sequence length="892" mass="100127">MFKDGDDEDEHNMNVTRYPCMPSLVALQQMRNRLQMAHLGKKLMKWTALATGRELRRLAIEINETHRRFNEDMRTAFMLLARGRYFCSNLNQYVLENVEAKACVRVETTNKSISGVKVPHMEVVELGGPPYNHLGLEKGGHTIEEAKEKWRELLKKMILMVQQRTGFARIEVAHKNATKKWNILIKIVIPKLLDTIAYILIELEEQERENMFRIKVFKKSQAHQKESPVKVCCCCLKMFEADTQVESVCPACSKAAKLKKESNLKIEIAPCKSAEVKSNQNRKRLEQLMAHIDEVIGLTKNYKTEGIVSPSIEKFIKTCSKIKLKIENMTNGPPSCDICQKALEMTESRITLTPKPSTNNASTCNIQEPPESCKPCSVTSEPKNEDVLGYFETEYKEIVKVRRLQNEDGSISEEKQVITVKTEKKCPNKLGALEDKEIFDTSKIGDTEYESRRSKSVHTNHNERLEPKIRRCMSSDQYGLTQTERNCKFSSASAKGSRASLPAASQASCVSTKSVDSNCCSKKPRTVCGGDSIQNVSLASQSCCKIIKKPIESKSSCVSVCGDDRKRNDKSNNRRATSTEALWRDQWTSMTDFETVPSKVIKNPSCNGKYSSLNTDDNLHDGNELKSNSCCIIKIIKKPNNESNKTGLNANRTDCKNLVIKGGMLEVLKKIILPNTNSSRGLQKTVDEPETELLDKPTEVKICKSCSEKMNSLGASQKSFASSKSSKYCSADDQSMDRSCPSCGTMPKSSCTSISSKSLAACSLTSIDTSTRNSCCNSQTTSKKSSEKKVDCKICTAEEAPSAQSVCCSNTKSTSTCCPLKSSEESLKKDASTSTRRSDRFDVRPLRRRPASVKANLDCTCYSDSYMLRNRKNKQARRTKSFCEDEYYYFRW</sequence>
<evidence type="ECO:0000313" key="6">
    <source>
        <dbReference type="Proteomes" id="UP000005204"/>
    </source>
</evidence>
<evidence type="ECO:0000256" key="2">
    <source>
        <dbReference type="ARBA" id="ARBA00022448"/>
    </source>
</evidence>
<dbReference type="GO" id="GO:0046961">
    <property type="term" value="F:proton-transporting ATPase activity, rotational mechanism"/>
    <property type="evidence" value="ECO:0007669"/>
    <property type="project" value="InterPro"/>
</dbReference>
<keyword evidence="6" id="KW-1185">Reference proteome</keyword>
<comment type="function">
    <text evidence="4">Subunit of the V1 complex of vacuolar(H+)-ATPase (V-ATPase), a multisubunit enzyme composed of a peripheral complex (V1) that hydrolyzes ATP and a membrane integral complex (V0) that translocates protons. V-ATPase is responsible for acidifying and maintaining the pH of intracellular compartments and in some cell types, is targeted to the plasma membrane, where it is responsible for acidifying the extracellular environment.</text>
</comment>
<reference evidence="6" key="1">
    <citation type="journal article" date="2008" name="Insect Biochem. Mol. Biol.">
        <title>The genome of a lepidopteran model insect, the silkworm Bombyx mori.</title>
        <authorList>
            <consortium name="International Silkworm Genome Consortium"/>
        </authorList>
    </citation>
    <scope>NUCLEOTIDE SEQUENCE [LARGE SCALE GENOMIC DNA]</scope>
    <source>
        <strain evidence="6">p50T</strain>
    </source>
</reference>
<dbReference type="AlphaFoldDB" id="A0A8R2DQK6"/>
<dbReference type="Proteomes" id="UP000005204">
    <property type="component" value="Unassembled WGS sequence"/>
</dbReference>
<comment type="similarity">
    <text evidence="1">Belongs to the V-ATPase D subunit family.</text>
</comment>
<dbReference type="NCBIfam" id="TIGR00309">
    <property type="entry name" value="V_ATPase_subD"/>
    <property type="match status" value="1"/>
</dbReference>
<organism evidence="5 6">
    <name type="scientific">Bombyx mori</name>
    <name type="common">Silk moth</name>
    <dbReference type="NCBI Taxonomy" id="7091"/>
    <lineage>
        <taxon>Eukaryota</taxon>
        <taxon>Metazoa</taxon>
        <taxon>Ecdysozoa</taxon>
        <taxon>Arthropoda</taxon>
        <taxon>Hexapoda</taxon>
        <taxon>Insecta</taxon>
        <taxon>Pterygota</taxon>
        <taxon>Neoptera</taxon>
        <taxon>Endopterygota</taxon>
        <taxon>Lepidoptera</taxon>
        <taxon>Glossata</taxon>
        <taxon>Ditrysia</taxon>
        <taxon>Bombycoidea</taxon>
        <taxon>Bombycidae</taxon>
        <taxon>Bombycinae</taxon>
        <taxon>Bombyx</taxon>
    </lineage>
</organism>
<dbReference type="Gene3D" id="1.10.287.3240">
    <property type="match status" value="1"/>
</dbReference>
<proteinExistence type="inferred from homology"/>